<evidence type="ECO:0000313" key="4">
    <source>
        <dbReference type="RefSeq" id="XP_014664045.1"/>
    </source>
</evidence>
<dbReference type="InterPro" id="IPR012577">
    <property type="entry name" value="NIPSNAP"/>
</dbReference>
<dbReference type="Pfam" id="PF07978">
    <property type="entry name" value="NIPSNAP"/>
    <property type="match status" value="1"/>
</dbReference>
<dbReference type="Gene3D" id="3.30.70.100">
    <property type="match status" value="2"/>
</dbReference>
<reference evidence="4 5" key="1">
    <citation type="submission" date="2025-05" db="UniProtKB">
        <authorList>
            <consortium name="RefSeq"/>
        </authorList>
    </citation>
    <scope>IDENTIFICATION</scope>
</reference>
<dbReference type="InterPro" id="IPR011008">
    <property type="entry name" value="Dimeric_a/b-barrel"/>
</dbReference>
<protein>
    <submittedName>
        <fullName evidence="4 5">Protein NipSnap-like</fullName>
    </submittedName>
</protein>
<organism evidence="3 5">
    <name type="scientific">Priapulus caudatus</name>
    <name type="common">Priapulid worm</name>
    <dbReference type="NCBI Taxonomy" id="37621"/>
    <lineage>
        <taxon>Eukaryota</taxon>
        <taxon>Metazoa</taxon>
        <taxon>Ecdysozoa</taxon>
        <taxon>Scalidophora</taxon>
        <taxon>Priapulida</taxon>
        <taxon>Priapulimorpha</taxon>
        <taxon>Priapulimorphida</taxon>
        <taxon>Priapulidae</taxon>
        <taxon>Priapulus</taxon>
    </lineage>
</organism>
<dbReference type="PANTHER" id="PTHR21017:SF17">
    <property type="entry name" value="PROTEIN NIPSNAP"/>
    <property type="match status" value="1"/>
</dbReference>
<dbReference type="PANTHER" id="PTHR21017">
    <property type="entry name" value="NIPSNAP-RELATED"/>
    <property type="match status" value="1"/>
</dbReference>
<dbReference type="SUPFAM" id="SSF54909">
    <property type="entry name" value="Dimeric alpha+beta barrel"/>
    <property type="match status" value="2"/>
</dbReference>
<feature type="domain" description="NIPSNAP" evidence="2">
    <location>
        <begin position="177"/>
        <end position="274"/>
    </location>
</feature>
<comment type="similarity">
    <text evidence="1">Belongs to the NipSnap family.</text>
</comment>
<dbReference type="GeneID" id="106806567"/>
<dbReference type="InterPro" id="IPR051557">
    <property type="entry name" value="NipSnap_domain"/>
</dbReference>
<dbReference type="RefSeq" id="XP_014664046.1">
    <property type="nucleotide sequence ID" value="XM_014808560.1"/>
</dbReference>
<dbReference type="Proteomes" id="UP000695022">
    <property type="component" value="Unplaced"/>
</dbReference>
<proteinExistence type="inferred from homology"/>
<name>A0ABM1DVS5_PRICU</name>
<dbReference type="RefSeq" id="XP_014664045.1">
    <property type="nucleotide sequence ID" value="XM_014808559.1"/>
</dbReference>
<evidence type="ECO:0000256" key="1">
    <source>
        <dbReference type="ARBA" id="ARBA00005291"/>
    </source>
</evidence>
<evidence type="ECO:0000259" key="2">
    <source>
        <dbReference type="Pfam" id="PF07978"/>
    </source>
</evidence>
<accession>A0ABM1DVS5</accession>
<keyword evidence="3" id="KW-1185">Reference proteome</keyword>
<gene>
    <name evidence="4 5" type="primary">LOC106806567</name>
</gene>
<evidence type="ECO:0000313" key="5">
    <source>
        <dbReference type="RefSeq" id="XP_014664046.1"/>
    </source>
</evidence>
<sequence>MAAPVAASAKAVSSLLCGYSTINLSRHIATSPSSFALRKLFDFSKVDSKKEQASAVLADKEHVFELQYHLTRPERIEEYMGFHQKFVETVKERNDLNCELLGSWSTMVGDEDEFVHLWVHNHGFEGVSQAQAIIRSDAVYVEQTKTLRKLLRSRSNQLLLEFTFWPKPEPRPPKHIYELRSYMLKAGTMIEWAHSWSRGLESRQANNEPVAGFFTNIGVIHNVHHLWAYDDLQSRKETREAAWQKPGWDKCVQYTVPLMKQVQSRILLPTPYSPLQ</sequence>
<evidence type="ECO:0000313" key="3">
    <source>
        <dbReference type="Proteomes" id="UP000695022"/>
    </source>
</evidence>